<dbReference type="OrthoDB" id="5151719at2759"/>
<dbReference type="EMBL" id="ML994738">
    <property type="protein sequence ID" value="KAF2175266.1"/>
    <property type="molecule type" value="Genomic_DNA"/>
</dbReference>
<organism evidence="1 2">
    <name type="scientific">Zopfia rhizophila CBS 207.26</name>
    <dbReference type="NCBI Taxonomy" id="1314779"/>
    <lineage>
        <taxon>Eukaryota</taxon>
        <taxon>Fungi</taxon>
        <taxon>Dikarya</taxon>
        <taxon>Ascomycota</taxon>
        <taxon>Pezizomycotina</taxon>
        <taxon>Dothideomycetes</taxon>
        <taxon>Dothideomycetes incertae sedis</taxon>
        <taxon>Zopfiaceae</taxon>
        <taxon>Zopfia</taxon>
    </lineage>
</organism>
<evidence type="ECO:0000313" key="1">
    <source>
        <dbReference type="EMBL" id="KAF2175266.1"/>
    </source>
</evidence>
<protein>
    <submittedName>
        <fullName evidence="1">Uncharacterized protein</fullName>
    </submittedName>
</protein>
<keyword evidence="2" id="KW-1185">Reference proteome</keyword>
<reference evidence="1" key="1">
    <citation type="journal article" date="2020" name="Stud. Mycol.">
        <title>101 Dothideomycetes genomes: a test case for predicting lifestyles and emergence of pathogens.</title>
        <authorList>
            <person name="Haridas S."/>
            <person name="Albert R."/>
            <person name="Binder M."/>
            <person name="Bloem J."/>
            <person name="Labutti K."/>
            <person name="Salamov A."/>
            <person name="Andreopoulos B."/>
            <person name="Baker S."/>
            <person name="Barry K."/>
            <person name="Bills G."/>
            <person name="Bluhm B."/>
            <person name="Cannon C."/>
            <person name="Castanera R."/>
            <person name="Culley D."/>
            <person name="Daum C."/>
            <person name="Ezra D."/>
            <person name="Gonzalez J."/>
            <person name="Henrissat B."/>
            <person name="Kuo A."/>
            <person name="Liang C."/>
            <person name="Lipzen A."/>
            <person name="Lutzoni F."/>
            <person name="Magnuson J."/>
            <person name="Mondo S."/>
            <person name="Nolan M."/>
            <person name="Ohm R."/>
            <person name="Pangilinan J."/>
            <person name="Park H.-J."/>
            <person name="Ramirez L."/>
            <person name="Alfaro M."/>
            <person name="Sun H."/>
            <person name="Tritt A."/>
            <person name="Yoshinaga Y."/>
            <person name="Zwiers L.-H."/>
            <person name="Turgeon B."/>
            <person name="Goodwin S."/>
            <person name="Spatafora J."/>
            <person name="Crous P."/>
            <person name="Grigoriev I."/>
        </authorList>
    </citation>
    <scope>NUCLEOTIDE SEQUENCE</scope>
    <source>
        <strain evidence="1">CBS 207.26</strain>
    </source>
</reference>
<sequence length="53" mass="5970">KINWDDAPLTACYYNGLKDRVKDEIAGQSPPTKLSEMVALAVGIDNRQHKREL</sequence>
<proteinExistence type="predicted"/>
<gene>
    <name evidence="1" type="ORF">K469DRAFT_530089</name>
</gene>
<feature type="non-terminal residue" evidence="1">
    <location>
        <position position="1"/>
    </location>
</feature>
<accession>A0A6A6DC95</accession>
<feature type="non-terminal residue" evidence="1">
    <location>
        <position position="53"/>
    </location>
</feature>
<dbReference type="Proteomes" id="UP000800200">
    <property type="component" value="Unassembled WGS sequence"/>
</dbReference>
<name>A0A6A6DC95_9PEZI</name>
<evidence type="ECO:0000313" key="2">
    <source>
        <dbReference type="Proteomes" id="UP000800200"/>
    </source>
</evidence>
<dbReference type="AlphaFoldDB" id="A0A6A6DC95"/>